<sequence>MQSEKDKMTAGEMYDPSDPELIKGRCKGHYKAQDFNRADTDEERKRIIKDLFGTTGETIKVEPTVRVDYGYNIHVGENFYANFNCVFLDVCPIRIGKNAMLGPGVSIVTPEHPLLPAERNSGYEFGRPVTVGDNCWIGADATIVGGSELGNNVVVAAGAVVKGVFPDNVVIGGVPARIIKNIPINEQGQFS</sequence>
<evidence type="ECO:0000313" key="4">
    <source>
        <dbReference type="EMBL" id="GAA0494353.1"/>
    </source>
</evidence>
<dbReference type="Gene3D" id="2.160.10.10">
    <property type="entry name" value="Hexapeptide repeat proteins"/>
    <property type="match status" value="1"/>
</dbReference>
<dbReference type="Proteomes" id="UP001410648">
    <property type="component" value="Unassembled WGS sequence"/>
</dbReference>
<dbReference type="PANTHER" id="PTHR23416">
    <property type="entry name" value="SIALIC ACID SYNTHASE-RELATED"/>
    <property type="match status" value="1"/>
</dbReference>
<dbReference type="SMART" id="SM01266">
    <property type="entry name" value="Mac"/>
    <property type="match status" value="1"/>
</dbReference>
<protein>
    <submittedName>
        <fullName evidence="4">Maltose acetyltransferase domain-containing protein</fullName>
    </submittedName>
</protein>
<feature type="domain" description="Maltose/galactoside acetyltransferase" evidence="3">
    <location>
        <begin position="5"/>
        <end position="57"/>
    </location>
</feature>
<dbReference type="CDD" id="cd03357">
    <property type="entry name" value="LbH_MAT_GAT"/>
    <property type="match status" value="1"/>
</dbReference>
<dbReference type="InterPro" id="IPR001451">
    <property type="entry name" value="Hexapep"/>
</dbReference>
<dbReference type="RefSeq" id="WP_346025490.1">
    <property type="nucleotide sequence ID" value="NZ_BAAADA010000197.1"/>
</dbReference>
<dbReference type="InterPro" id="IPR051159">
    <property type="entry name" value="Hexapeptide_acetyltransf"/>
</dbReference>
<evidence type="ECO:0000256" key="2">
    <source>
        <dbReference type="ARBA" id="ARBA00022679"/>
    </source>
</evidence>
<name>A0ABN1BBM7_9LACT</name>
<proteinExistence type="inferred from homology"/>
<comment type="caution">
    <text evidence="4">The sequence shown here is derived from an EMBL/GenBank/DDBJ whole genome shotgun (WGS) entry which is preliminary data.</text>
</comment>
<dbReference type="Pfam" id="PF00132">
    <property type="entry name" value="Hexapep"/>
    <property type="match status" value="1"/>
</dbReference>
<accession>A0ABN1BBM7</accession>
<dbReference type="InterPro" id="IPR024688">
    <property type="entry name" value="Mac_dom"/>
</dbReference>
<dbReference type="SUPFAM" id="SSF51161">
    <property type="entry name" value="Trimeric LpxA-like enzymes"/>
    <property type="match status" value="1"/>
</dbReference>
<dbReference type="InterPro" id="IPR011004">
    <property type="entry name" value="Trimer_LpxA-like_sf"/>
</dbReference>
<dbReference type="PANTHER" id="PTHR23416:SF23">
    <property type="entry name" value="ACETYLTRANSFERASE C18B11.09C-RELATED"/>
    <property type="match status" value="1"/>
</dbReference>
<gene>
    <name evidence="4" type="ORF">GCM10008936_21530</name>
</gene>
<evidence type="ECO:0000259" key="3">
    <source>
        <dbReference type="SMART" id="SM01266"/>
    </source>
</evidence>
<reference evidence="4 5" key="1">
    <citation type="journal article" date="2019" name="Int. J. Syst. Evol. Microbiol.">
        <title>The Global Catalogue of Microorganisms (GCM) 10K type strain sequencing project: providing services to taxonomists for standard genome sequencing and annotation.</title>
        <authorList>
            <consortium name="The Broad Institute Genomics Platform"/>
            <consortium name="The Broad Institute Genome Sequencing Center for Infectious Disease"/>
            <person name="Wu L."/>
            <person name="Ma J."/>
        </authorList>
    </citation>
    <scope>NUCLEOTIDE SEQUENCE [LARGE SCALE GENOMIC DNA]</scope>
    <source>
        <strain evidence="4 5">JCM 14232</strain>
    </source>
</reference>
<organism evidence="4 5">
    <name type="scientific">Alkalibacterium indicireducens</name>
    <dbReference type="NCBI Taxonomy" id="398758"/>
    <lineage>
        <taxon>Bacteria</taxon>
        <taxon>Bacillati</taxon>
        <taxon>Bacillota</taxon>
        <taxon>Bacilli</taxon>
        <taxon>Lactobacillales</taxon>
        <taxon>Carnobacteriaceae</taxon>
        <taxon>Alkalibacterium</taxon>
    </lineage>
</organism>
<dbReference type="EMBL" id="BAAADA010000197">
    <property type="protein sequence ID" value="GAA0494353.1"/>
    <property type="molecule type" value="Genomic_DNA"/>
</dbReference>
<comment type="similarity">
    <text evidence="1">Belongs to the transferase hexapeptide repeat family.</text>
</comment>
<keyword evidence="5" id="KW-1185">Reference proteome</keyword>
<evidence type="ECO:0000313" key="5">
    <source>
        <dbReference type="Proteomes" id="UP001410648"/>
    </source>
</evidence>
<keyword evidence="2" id="KW-0808">Transferase</keyword>
<evidence type="ECO:0000256" key="1">
    <source>
        <dbReference type="ARBA" id="ARBA00007274"/>
    </source>
</evidence>
<dbReference type="Pfam" id="PF12464">
    <property type="entry name" value="Mac"/>
    <property type="match status" value="1"/>
</dbReference>